<evidence type="ECO:0000313" key="1">
    <source>
        <dbReference type="EMBL" id="GCB35923.1"/>
    </source>
</evidence>
<organism evidence="1 2">
    <name type="scientific">Bacteroides faecalis</name>
    <dbReference type="NCBI Taxonomy" id="2447885"/>
    <lineage>
        <taxon>Bacteria</taxon>
        <taxon>Pseudomonadati</taxon>
        <taxon>Bacteroidota</taxon>
        <taxon>Bacteroidia</taxon>
        <taxon>Bacteroidales</taxon>
        <taxon>Bacteroidaceae</taxon>
        <taxon>Bacteroides</taxon>
    </lineage>
</organism>
<protein>
    <recommendedName>
        <fullName evidence="3">Outer membrane protein beta-barrel domain-containing protein</fullName>
    </recommendedName>
</protein>
<evidence type="ECO:0000313" key="2">
    <source>
        <dbReference type="Proteomes" id="UP000288079"/>
    </source>
</evidence>
<keyword evidence="2" id="KW-1185">Reference proteome</keyword>
<dbReference type="EMBL" id="BHWB01000008">
    <property type="protein sequence ID" value="GCB35923.1"/>
    <property type="molecule type" value="Genomic_DNA"/>
</dbReference>
<dbReference type="AlphaFoldDB" id="A0A401LWL6"/>
<proteinExistence type="predicted"/>
<gene>
    <name evidence="1" type="ORF">KGMB02408_28680</name>
</gene>
<accession>A0A401LWL6</accession>
<dbReference type="Proteomes" id="UP000288079">
    <property type="component" value="Unassembled WGS sequence"/>
</dbReference>
<evidence type="ECO:0008006" key="3">
    <source>
        <dbReference type="Google" id="ProtNLM"/>
    </source>
</evidence>
<reference evidence="1 2" key="1">
    <citation type="submission" date="2018-10" db="EMBL/GenBank/DDBJ databases">
        <title>Draft Genome Sequence of Bacteroides sp. KCTC 15687.</title>
        <authorList>
            <person name="Yu S.Y."/>
            <person name="Kim J.S."/>
            <person name="Oh B.S."/>
            <person name="Park S.H."/>
            <person name="Kang S.W."/>
            <person name="Park J.E."/>
            <person name="Choi S.H."/>
            <person name="Han K.I."/>
            <person name="Lee K.C."/>
            <person name="Eom M.K."/>
            <person name="Suh M.K."/>
            <person name="Lee D.H."/>
            <person name="Yoon H."/>
            <person name="Kim B."/>
            <person name="Yang S.J."/>
            <person name="Lee J.S."/>
            <person name="Lee J.H."/>
        </authorList>
    </citation>
    <scope>NUCLEOTIDE SEQUENCE [LARGE SCALE GENOMIC DNA]</scope>
    <source>
        <strain evidence="1 2">KCTC 15687</strain>
    </source>
</reference>
<comment type="caution">
    <text evidence="1">The sequence shown here is derived from an EMBL/GenBank/DDBJ whole genome shotgun (WGS) entry which is preliminary data.</text>
</comment>
<name>A0A401LWL6_9BACE</name>
<sequence>MYTGKDNVFLALKREKDDRIGYYQQAEITYTNEFYSGFSFQLTARRRTDESSYLIPFVKKENDGYFSVKKFSMSTAEVKLRYAPNERFFQTHWNRYLVSLDAPVFTLSHTIAGKGVLGSDYIYNHTEVGIQKRF</sequence>